<evidence type="ECO:0000256" key="8">
    <source>
        <dbReference type="ARBA" id="ARBA00023012"/>
    </source>
</evidence>
<evidence type="ECO:0000256" key="11">
    <source>
        <dbReference type="ARBA" id="ARBA00023159"/>
    </source>
</evidence>
<dbReference type="CDD" id="cd17561">
    <property type="entry name" value="REC_Spo0A"/>
    <property type="match status" value="1"/>
</dbReference>
<evidence type="ECO:0000256" key="6">
    <source>
        <dbReference type="ARBA" id="ARBA00022837"/>
    </source>
</evidence>
<dbReference type="GO" id="GO:0000976">
    <property type="term" value="F:transcription cis-regulatory region binding"/>
    <property type="evidence" value="ECO:0007669"/>
    <property type="project" value="TreeGrafter"/>
</dbReference>
<dbReference type="eggNOG" id="COG0745">
    <property type="taxonomic scope" value="Bacteria"/>
</dbReference>
<sequence>MSSKKIEVLIADDNREFGDILCEYLSNQEDIEVVGLARDGFEAVDLILQNTPDIAILDIIMPHLDGLGVLEKIASSNLEKKPLFIVLSAVGQDKITQRALSLGAEYYIVKPFDMDVLVSRIRQLKDNTYLPSASTSTSMNSSISQHKSDSFINEKKPAHINNTSRSLEVEVTNVMHEIGVPAHIKGYQYLRDAIMMVVKDLDVINSITKLLYPSIAKEYNTTPSRVERAIRHAIEVAWSRGQVEAIDALFGYTVNIGKGKPTNSEFIAMIADKLRLELKVS</sequence>
<dbReference type="OrthoDB" id="9793299at2"/>
<evidence type="ECO:0000256" key="2">
    <source>
        <dbReference type="ARBA" id="ARBA00018672"/>
    </source>
</evidence>
<proteinExistence type="predicted"/>
<dbReference type="GO" id="GO:0003700">
    <property type="term" value="F:DNA-binding transcription factor activity"/>
    <property type="evidence" value="ECO:0007669"/>
    <property type="project" value="InterPro"/>
</dbReference>
<evidence type="ECO:0000259" key="17">
    <source>
        <dbReference type="PROSITE" id="PS50110"/>
    </source>
</evidence>
<feature type="binding site" evidence="15">
    <location>
        <position position="58"/>
    </location>
    <ligand>
        <name>Ca(2+)</name>
        <dbReference type="ChEBI" id="CHEBI:29108"/>
    </ligand>
</feature>
<dbReference type="InterPro" id="IPR036388">
    <property type="entry name" value="WH-like_DNA-bd_sf"/>
</dbReference>
<dbReference type="Gene3D" id="3.40.50.2300">
    <property type="match status" value="1"/>
</dbReference>
<comment type="subcellular location">
    <subcellularLocation>
        <location evidence="1 14">Cytoplasm</location>
    </subcellularLocation>
</comment>
<evidence type="ECO:0000256" key="16">
    <source>
        <dbReference type="PROSITE-ProRule" id="PRU00169"/>
    </source>
</evidence>
<dbReference type="InterPro" id="IPR012052">
    <property type="entry name" value="Spore_0_A"/>
</dbReference>
<keyword evidence="11 14" id="KW-0010">Activator</keyword>
<dbReference type="Proteomes" id="UP000003860">
    <property type="component" value="Unassembled WGS sequence"/>
</dbReference>
<reference evidence="18" key="1">
    <citation type="submission" date="2009-07" db="EMBL/GenBank/DDBJ databases">
        <authorList>
            <consortium name="US DOE Joint Genome Institute (JGI-PGF)"/>
            <person name="Lucas S."/>
            <person name="Copeland A."/>
            <person name="Lapidus A."/>
            <person name="Glavina del Rio T."/>
            <person name="Tice H."/>
            <person name="Bruce D."/>
            <person name="Goodwin L."/>
            <person name="Pitluck S."/>
            <person name="Larimer F."/>
            <person name="Land M.L."/>
            <person name="Mouttaki H."/>
            <person name="He Z."/>
            <person name="Zhou J."/>
            <person name="Hemme C.L."/>
        </authorList>
    </citation>
    <scope>NUCLEOTIDE SEQUENCE</scope>
    <source>
        <strain evidence="18">DSM 2782</strain>
    </source>
</reference>
<accession>F1TAP2</accession>
<keyword evidence="10 14" id="KW-0238">DNA-binding</keyword>
<dbReference type="GO" id="GO:0000156">
    <property type="term" value="F:phosphorelay response regulator activity"/>
    <property type="evidence" value="ECO:0007669"/>
    <property type="project" value="TreeGrafter"/>
</dbReference>
<comment type="cofactor">
    <cofactor evidence="14 15">
        <name>Ca(2+)</name>
        <dbReference type="ChEBI" id="CHEBI:29108"/>
    </cofactor>
    <text evidence="14 15">Binds 1 Ca(2+) ion per subunit.</text>
</comment>
<dbReference type="PANTHER" id="PTHR48111:SF1">
    <property type="entry name" value="TWO-COMPONENT RESPONSE REGULATOR ORR33"/>
    <property type="match status" value="1"/>
</dbReference>
<dbReference type="GO" id="GO:0042173">
    <property type="term" value="P:regulation of sporulation resulting in formation of a cellular spore"/>
    <property type="evidence" value="ECO:0007669"/>
    <property type="project" value="InterPro"/>
</dbReference>
<comment type="caution">
    <text evidence="18">The sequence shown here is derived from an EMBL/GenBank/DDBJ whole genome shotgun (WGS) entry which is preliminary data.</text>
</comment>
<evidence type="ECO:0000313" key="18">
    <source>
        <dbReference type="EMBL" id="EGD48585.1"/>
    </source>
</evidence>
<dbReference type="InterPro" id="IPR011006">
    <property type="entry name" value="CheY-like_superfamily"/>
</dbReference>
<keyword evidence="6 14" id="KW-0106">Calcium</keyword>
<dbReference type="SUPFAM" id="SSF46894">
    <property type="entry name" value="C-terminal effector domain of the bipartite response regulators"/>
    <property type="match status" value="1"/>
</dbReference>
<evidence type="ECO:0000256" key="14">
    <source>
        <dbReference type="PIRNR" id="PIRNR002937"/>
    </source>
</evidence>
<dbReference type="PANTHER" id="PTHR48111">
    <property type="entry name" value="REGULATOR OF RPOS"/>
    <property type="match status" value="1"/>
</dbReference>
<dbReference type="NCBIfam" id="TIGR02875">
    <property type="entry name" value="spore_0_A"/>
    <property type="match status" value="1"/>
</dbReference>
<dbReference type="PROSITE" id="PS50110">
    <property type="entry name" value="RESPONSE_REGULATORY"/>
    <property type="match status" value="1"/>
</dbReference>
<keyword evidence="12 14" id="KW-0804">Transcription</keyword>
<dbReference type="InterPro" id="IPR001789">
    <property type="entry name" value="Sig_transdc_resp-reg_receiver"/>
</dbReference>
<evidence type="ECO:0000256" key="13">
    <source>
        <dbReference type="ARBA" id="ARBA00024867"/>
    </source>
</evidence>
<keyword evidence="5 16" id="KW-0597">Phosphoprotein</keyword>
<evidence type="ECO:0000256" key="10">
    <source>
        <dbReference type="ARBA" id="ARBA00023125"/>
    </source>
</evidence>
<protein>
    <recommendedName>
        <fullName evidence="2 14">Stage 0 sporulation protein A homolog</fullName>
    </recommendedName>
</protein>
<evidence type="ECO:0000256" key="5">
    <source>
        <dbReference type="ARBA" id="ARBA00022553"/>
    </source>
</evidence>
<dbReference type="GO" id="GO:0030435">
    <property type="term" value="P:sporulation resulting in formation of a cellular spore"/>
    <property type="evidence" value="ECO:0007669"/>
    <property type="project" value="UniProtKB-UniRule"/>
</dbReference>
<dbReference type="InterPro" id="IPR016032">
    <property type="entry name" value="Sig_transdc_resp-reg_C-effctor"/>
</dbReference>
<feature type="binding site" evidence="15">
    <location>
        <position position="13"/>
    </location>
    <ligand>
        <name>Ca(2+)</name>
        <dbReference type="ChEBI" id="CHEBI:29108"/>
    </ligand>
</feature>
<dbReference type="EMBL" id="ACXX02000003">
    <property type="protein sequence ID" value="EGD48585.1"/>
    <property type="molecule type" value="Genomic_DNA"/>
</dbReference>
<keyword evidence="3 14" id="KW-0963">Cytoplasm</keyword>
<reference evidence="18" key="2">
    <citation type="submission" date="2011-01" db="EMBL/GenBank/DDBJ databases">
        <title>The Non-contiguous Finished genome of Clostridium papyrosolvens.</title>
        <authorList>
            <person name="Lucas S."/>
            <person name="Copeland A."/>
            <person name="Lapidus A."/>
            <person name="Cheng J.-F."/>
            <person name="Goodwin L."/>
            <person name="Pitluck S."/>
            <person name="Misra M."/>
            <person name="Chertkov O."/>
            <person name="Detter J.C."/>
            <person name="Han C."/>
            <person name="Tapia R."/>
            <person name="Land M."/>
            <person name="Hauser L."/>
            <person name="Kyrpides N."/>
            <person name="Ivanova N."/>
            <person name="Pagani I."/>
            <person name="Mouttaki H."/>
            <person name="He Z."/>
            <person name="Zhou J."/>
            <person name="Hemme C.L."/>
            <person name="Woyke T."/>
        </authorList>
    </citation>
    <scope>NUCLEOTIDE SEQUENCE [LARGE SCALE GENOMIC DNA]</scope>
    <source>
        <strain evidence="18">DSM 2782</strain>
    </source>
</reference>
<dbReference type="Pfam" id="PF00072">
    <property type="entry name" value="Response_reg"/>
    <property type="match status" value="1"/>
</dbReference>
<feature type="binding site" evidence="15">
    <location>
        <position position="12"/>
    </location>
    <ligand>
        <name>Ca(2+)</name>
        <dbReference type="ChEBI" id="CHEBI:29108"/>
    </ligand>
</feature>
<keyword evidence="14 15" id="KW-0479">Metal-binding</keyword>
<dbReference type="SMART" id="SM00448">
    <property type="entry name" value="REC"/>
    <property type="match status" value="1"/>
</dbReference>
<organism evidence="18 19">
    <name type="scientific">Ruminiclostridium papyrosolvens DSM 2782</name>
    <dbReference type="NCBI Taxonomy" id="588581"/>
    <lineage>
        <taxon>Bacteria</taxon>
        <taxon>Bacillati</taxon>
        <taxon>Bacillota</taxon>
        <taxon>Clostridia</taxon>
        <taxon>Eubacteriales</taxon>
        <taxon>Oscillospiraceae</taxon>
        <taxon>Ruminiclostridium</taxon>
    </lineage>
</organism>
<feature type="modified residue" description="4-aspartylphosphate" evidence="16">
    <location>
        <position position="58"/>
    </location>
</feature>
<keyword evidence="9 14" id="KW-0805">Transcription regulation</keyword>
<dbReference type="GO" id="GO:0032993">
    <property type="term" value="C:protein-DNA complex"/>
    <property type="evidence" value="ECO:0007669"/>
    <property type="project" value="TreeGrafter"/>
</dbReference>
<name>F1TAP2_9FIRM</name>
<keyword evidence="7 14" id="KW-0749">Sporulation</keyword>
<evidence type="ECO:0000256" key="3">
    <source>
        <dbReference type="ARBA" id="ARBA00022490"/>
    </source>
</evidence>
<dbReference type="PIRSF" id="PIRSF002937">
    <property type="entry name" value="Res_reg_Spo0A"/>
    <property type="match status" value="1"/>
</dbReference>
<dbReference type="GO" id="GO:0051606">
    <property type="term" value="P:detection of stimulus"/>
    <property type="evidence" value="ECO:0007669"/>
    <property type="project" value="UniProtKB-UniRule"/>
</dbReference>
<dbReference type="InterPro" id="IPR039420">
    <property type="entry name" value="WalR-like"/>
</dbReference>
<feature type="domain" description="Response regulatory" evidence="17">
    <location>
        <begin position="7"/>
        <end position="125"/>
    </location>
</feature>
<keyword evidence="8 14" id="KW-0902">Two-component regulatory system</keyword>
<dbReference type="STRING" id="588581.Cpap_3007"/>
<evidence type="ECO:0000256" key="12">
    <source>
        <dbReference type="ARBA" id="ARBA00023163"/>
    </source>
</evidence>
<dbReference type="SUPFAM" id="SSF52172">
    <property type="entry name" value="CheY-like"/>
    <property type="match status" value="1"/>
</dbReference>
<comment type="function">
    <text evidence="13 14">May play the central regulatory role in sporulation. It may be an element of the effector pathway responsible for the activation of sporulation genes in response to nutritional stress. Spo0A may act in concert with spo0H (a sigma factor) to control the expression of some genes that are critical to the sporulation process.</text>
</comment>
<dbReference type="GO" id="GO:0005509">
    <property type="term" value="F:calcium ion binding"/>
    <property type="evidence" value="ECO:0007669"/>
    <property type="project" value="UniProtKB-UniRule"/>
</dbReference>
<evidence type="ECO:0000256" key="9">
    <source>
        <dbReference type="ARBA" id="ARBA00023015"/>
    </source>
</evidence>
<dbReference type="RefSeq" id="WP_004617722.1">
    <property type="nucleotide sequence ID" value="NZ_ACXX02000003.1"/>
</dbReference>
<dbReference type="Gene3D" id="1.10.10.10">
    <property type="entry name" value="Winged helix-like DNA-binding domain superfamily/Winged helix DNA-binding domain"/>
    <property type="match status" value="1"/>
</dbReference>
<gene>
    <name evidence="18" type="ORF">Cpap_3007</name>
</gene>
<evidence type="ECO:0000256" key="15">
    <source>
        <dbReference type="PIRSR" id="PIRSR002937-1"/>
    </source>
</evidence>
<evidence type="ECO:0000256" key="7">
    <source>
        <dbReference type="ARBA" id="ARBA00022969"/>
    </source>
</evidence>
<dbReference type="Pfam" id="PF08769">
    <property type="entry name" value="Spo0A_C"/>
    <property type="match status" value="1"/>
</dbReference>
<keyword evidence="19" id="KW-1185">Reference proteome</keyword>
<dbReference type="InterPro" id="IPR014879">
    <property type="entry name" value="Spo0A_C"/>
</dbReference>
<dbReference type="GO" id="GO:0005829">
    <property type="term" value="C:cytosol"/>
    <property type="evidence" value="ECO:0007669"/>
    <property type="project" value="TreeGrafter"/>
</dbReference>
<evidence type="ECO:0000256" key="4">
    <source>
        <dbReference type="ARBA" id="ARBA00022491"/>
    </source>
</evidence>
<evidence type="ECO:0000256" key="1">
    <source>
        <dbReference type="ARBA" id="ARBA00004496"/>
    </source>
</evidence>
<keyword evidence="4 14" id="KW-0678">Repressor</keyword>
<evidence type="ECO:0000313" key="19">
    <source>
        <dbReference type="Proteomes" id="UP000003860"/>
    </source>
</evidence>
<dbReference type="AlphaFoldDB" id="F1TAP2"/>